<reference evidence="1 2" key="1">
    <citation type="journal article" date="2014" name="Antonie Van Leeuwenhoek">
        <title>Hyphomonas beringensis sp. nov. and Hyphomonas chukchiensis sp. nov., isolated from surface seawater of the Bering Sea and Chukchi Sea.</title>
        <authorList>
            <person name="Li C."/>
            <person name="Lai Q."/>
            <person name="Li G."/>
            <person name="Dong C."/>
            <person name="Wang J."/>
            <person name="Liao Y."/>
            <person name="Shao Z."/>
        </authorList>
    </citation>
    <scope>NUCLEOTIDE SEQUENCE [LARGE SCALE GENOMIC DNA]</scope>
    <source>
        <strain evidence="1 2">BH-BN04-4</strain>
    </source>
</reference>
<comment type="caution">
    <text evidence="1">The sequence shown here is derived from an EMBL/GenBank/DDBJ whole genome shotgun (WGS) entry which is preliminary data.</text>
</comment>
<dbReference type="PATRIC" id="fig|1280947.3.peg.2077"/>
<evidence type="ECO:0000313" key="2">
    <source>
        <dbReference type="Proteomes" id="UP000027190"/>
    </source>
</evidence>
<keyword evidence="2" id="KW-1185">Reference proteome</keyword>
<dbReference type="AlphaFoldDB" id="A0A062UI80"/>
<dbReference type="OrthoDB" id="7619659at2"/>
<dbReference type="Proteomes" id="UP000027190">
    <property type="component" value="Unassembled WGS sequence"/>
</dbReference>
<name>A0A062UI80_9PROT</name>
<sequence length="106" mass="11386">MSEPTRPLSIRLAASDIDQLAARAKRISGTPTGVARELIRSGLTDGDPFTQAERLLNIERRLAALSQDLQAVADSTTQNGGSLGRVESMFDELLHALSGQPTRQEA</sequence>
<protein>
    <submittedName>
        <fullName evidence="1">Uncharacterized protein</fullName>
    </submittedName>
</protein>
<dbReference type="EMBL" id="AWFG01000030">
    <property type="protein sequence ID" value="KCZ57423.1"/>
    <property type="molecule type" value="Genomic_DNA"/>
</dbReference>
<proteinExistence type="predicted"/>
<evidence type="ECO:0000313" key="1">
    <source>
        <dbReference type="EMBL" id="KCZ57423.1"/>
    </source>
</evidence>
<dbReference type="RefSeq" id="WP_034739987.1">
    <property type="nucleotide sequence ID" value="NZ_AWFG01000030.1"/>
</dbReference>
<accession>A0A062UI80</accession>
<gene>
    <name evidence="1" type="ORF">HY30_04445</name>
</gene>
<dbReference type="STRING" id="1280947.HY30_04445"/>
<organism evidence="1 2">
    <name type="scientific">Hyphomonas chukchiensis</name>
    <dbReference type="NCBI Taxonomy" id="1280947"/>
    <lineage>
        <taxon>Bacteria</taxon>
        <taxon>Pseudomonadati</taxon>
        <taxon>Pseudomonadota</taxon>
        <taxon>Alphaproteobacteria</taxon>
        <taxon>Hyphomonadales</taxon>
        <taxon>Hyphomonadaceae</taxon>
        <taxon>Hyphomonas</taxon>
    </lineage>
</organism>